<dbReference type="Proteomes" id="UP000887159">
    <property type="component" value="Unassembled WGS sequence"/>
</dbReference>
<name>A0A8X6SYE9_TRICX</name>
<proteinExistence type="predicted"/>
<organism evidence="2 3">
    <name type="scientific">Trichonephila clavipes</name>
    <name type="common">Golden silk orbweaver</name>
    <name type="synonym">Nephila clavipes</name>
    <dbReference type="NCBI Taxonomy" id="2585209"/>
    <lineage>
        <taxon>Eukaryota</taxon>
        <taxon>Metazoa</taxon>
        <taxon>Ecdysozoa</taxon>
        <taxon>Arthropoda</taxon>
        <taxon>Chelicerata</taxon>
        <taxon>Arachnida</taxon>
        <taxon>Araneae</taxon>
        <taxon>Araneomorphae</taxon>
        <taxon>Entelegynae</taxon>
        <taxon>Araneoidea</taxon>
        <taxon>Nephilidae</taxon>
        <taxon>Trichonephila</taxon>
    </lineage>
</organism>
<evidence type="ECO:0000313" key="3">
    <source>
        <dbReference type="Proteomes" id="UP000887159"/>
    </source>
</evidence>
<gene>
    <name evidence="2" type="ORF">TNCV_2787521</name>
</gene>
<accession>A0A8X6SYE9</accession>
<protein>
    <submittedName>
        <fullName evidence="2">Uncharacterized protein</fullName>
    </submittedName>
</protein>
<reference evidence="2" key="1">
    <citation type="submission" date="2020-08" db="EMBL/GenBank/DDBJ databases">
        <title>Multicomponent nature underlies the extraordinary mechanical properties of spider dragline silk.</title>
        <authorList>
            <person name="Kono N."/>
            <person name="Nakamura H."/>
            <person name="Mori M."/>
            <person name="Yoshida Y."/>
            <person name="Ohtoshi R."/>
            <person name="Malay A.D."/>
            <person name="Moran D.A.P."/>
            <person name="Tomita M."/>
            <person name="Numata K."/>
            <person name="Arakawa K."/>
        </authorList>
    </citation>
    <scope>NUCLEOTIDE SEQUENCE</scope>
</reference>
<evidence type="ECO:0000256" key="1">
    <source>
        <dbReference type="SAM" id="MobiDB-lite"/>
    </source>
</evidence>
<comment type="caution">
    <text evidence="2">The sequence shown here is derived from an EMBL/GenBank/DDBJ whole genome shotgun (WGS) entry which is preliminary data.</text>
</comment>
<sequence>MHVSESFFKNILAEIDALRQPCFSSPLTTLFKKEVPITENYLCLWTQRVKCGSLEIISANLSTFLVLNPIKNGKRTADSDALSANRSTDNNGPCCAGRVQ</sequence>
<feature type="compositionally biased region" description="Polar residues" evidence="1">
    <location>
        <begin position="82"/>
        <end position="91"/>
    </location>
</feature>
<dbReference type="EMBL" id="BMAU01021340">
    <property type="protein sequence ID" value="GFY16626.1"/>
    <property type="molecule type" value="Genomic_DNA"/>
</dbReference>
<dbReference type="AlphaFoldDB" id="A0A8X6SYE9"/>
<feature type="region of interest" description="Disordered" evidence="1">
    <location>
        <begin position="76"/>
        <end position="100"/>
    </location>
</feature>
<evidence type="ECO:0000313" key="2">
    <source>
        <dbReference type="EMBL" id="GFY16626.1"/>
    </source>
</evidence>
<keyword evidence="3" id="KW-1185">Reference proteome</keyword>